<accession>A0A645DB19</accession>
<evidence type="ECO:0000313" key="1">
    <source>
        <dbReference type="EMBL" id="MPM86626.1"/>
    </source>
</evidence>
<dbReference type="AlphaFoldDB" id="A0A645DB19"/>
<proteinExistence type="predicted"/>
<gene>
    <name evidence="1" type="ORF">SDC9_133716</name>
</gene>
<organism evidence="1">
    <name type="scientific">bioreactor metagenome</name>
    <dbReference type="NCBI Taxonomy" id="1076179"/>
    <lineage>
        <taxon>unclassified sequences</taxon>
        <taxon>metagenomes</taxon>
        <taxon>ecological metagenomes</taxon>
    </lineage>
</organism>
<reference evidence="1" key="1">
    <citation type="submission" date="2019-08" db="EMBL/GenBank/DDBJ databases">
        <authorList>
            <person name="Kucharzyk K."/>
            <person name="Murdoch R.W."/>
            <person name="Higgins S."/>
            <person name="Loffler F."/>
        </authorList>
    </citation>
    <scope>NUCLEOTIDE SEQUENCE</scope>
</reference>
<name>A0A645DB19_9ZZZZ</name>
<dbReference type="EMBL" id="VSSQ01034616">
    <property type="protein sequence ID" value="MPM86626.1"/>
    <property type="molecule type" value="Genomic_DNA"/>
</dbReference>
<comment type="caution">
    <text evidence="1">The sequence shown here is derived from an EMBL/GenBank/DDBJ whole genome shotgun (WGS) entry which is preliminary data.</text>
</comment>
<protein>
    <submittedName>
        <fullName evidence="1">Uncharacterized protein</fullName>
    </submittedName>
</protein>
<sequence length="135" mass="14562">MLVPLGFCSSSRGLRLLLFGLHAVGQFLLIERDIVHHLERMDALVKAGEHVLHPGVVLSTNVEKQVCVLHANDVLTRRVEGVHLLAGLQQHGHAGVCARCNLACKVVAGKHGGNNRDSVGSRCGWLRRAGGKGRQ</sequence>